<comment type="pathway">
    <text evidence="2">Pyrimidine metabolism; UMP biosynthesis via salvage pathway; UMP from uracil: step 1/1.</text>
</comment>
<dbReference type="RefSeq" id="XP_004337792.1">
    <property type="nucleotide sequence ID" value="XM_004337744.1"/>
</dbReference>
<evidence type="ECO:0000256" key="3">
    <source>
        <dbReference type="ARBA" id="ARBA00009516"/>
    </source>
</evidence>
<evidence type="ECO:0000256" key="10">
    <source>
        <dbReference type="SAM" id="MobiDB-lite"/>
    </source>
</evidence>
<dbReference type="Gene3D" id="3.40.50.2020">
    <property type="match status" value="1"/>
</dbReference>
<comment type="cofactor">
    <cofactor evidence="1">
        <name>Mg(2+)</name>
        <dbReference type="ChEBI" id="CHEBI:18420"/>
    </cofactor>
</comment>
<comment type="similarity">
    <text evidence="3">Belongs to the UPRTase family.</text>
</comment>
<evidence type="ECO:0000256" key="4">
    <source>
        <dbReference type="ARBA" id="ARBA00011894"/>
    </source>
</evidence>
<name>L8GRI5_ACACF</name>
<keyword evidence="5" id="KW-0021">Allosteric enzyme</keyword>
<evidence type="ECO:0000256" key="9">
    <source>
        <dbReference type="ARBA" id="ARBA00023134"/>
    </source>
</evidence>
<dbReference type="NCBIfam" id="NF001097">
    <property type="entry name" value="PRK00129.1"/>
    <property type="match status" value="1"/>
</dbReference>
<dbReference type="KEGG" id="acan:ACA1_078200"/>
<dbReference type="AlphaFoldDB" id="L8GRI5"/>
<keyword evidence="6" id="KW-0328">Glycosyltransferase</keyword>
<dbReference type="Proteomes" id="UP000011083">
    <property type="component" value="Unassembled WGS sequence"/>
</dbReference>
<dbReference type="EMBL" id="KB008022">
    <property type="protein sequence ID" value="ELR15779.1"/>
    <property type="molecule type" value="Genomic_DNA"/>
</dbReference>
<feature type="domain" description="Phosphoribosyltransferase" evidence="11">
    <location>
        <begin position="72"/>
        <end position="274"/>
    </location>
</feature>
<dbReference type="STRING" id="1257118.L8GRI5"/>
<keyword evidence="9" id="KW-0342">GTP-binding</keyword>
<sequence length="276" mass="30180">MLKAALEQENRKATAASSTSSTTSASASAPSVDNRAAAAPQANEGGHGGSILQRDLTRRESFIANNVHVLKPTFQIKGLHTIIRDKNTKREDFIFYSDRLIRLLIEEGLSYLPFREKTVTTPTGAQYKGVEWAGSICGVSIVRAGESMEAGLRAVAKSVRIGKILIQRDEKTAQAKLFYVKLPEDIAERYVLLLDPMLATGGTAIKAIEALLQHGVKEEKILFLNLIAAPEGIKVITQAFPRVHIVTTEIDEKLNDVKFIVPGIGDFGDRYFGTDN</sequence>
<dbReference type="EC" id="2.4.2.9" evidence="4"/>
<evidence type="ECO:0000256" key="2">
    <source>
        <dbReference type="ARBA" id="ARBA00005180"/>
    </source>
</evidence>
<dbReference type="GeneID" id="14916495"/>
<dbReference type="Pfam" id="PF14681">
    <property type="entry name" value="UPRTase"/>
    <property type="match status" value="1"/>
</dbReference>
<evidence type="ECO:0000313" key="12">
    <source>
        <dbReference type="EMBL" id="ELR15779.1"/>
    </source>
</evidence>
<keyword evidence="13" id="KW-1185">Reference proteome</keyword>
<feature type="compositionally biased region" description="Basic and acidic residues" evidence="10">
    <location>
        <begin position="1"/>
        <end position="12"/>
    </location>
</feature>
<evidence type="ECO:0000256" key="5">
    <source>
        <dbReference type="ARBA" id="ARBA00022533"/>
    </source>
</evidence>
<gene>
    <name evidence="12" type="ORF">ACA1_078200</name>
</gene>
<evidence type="ECO:0000256" key="1">
    <source>
        <dbReference type="ARBA" id="ARBA00001946"/>
    </source>
</evidence>
<dbReference type="VEuPathDB" id="AmoebaDB:ACA1_078200"/>
<evidence type="ECO:0000259" key="11">
    <source>
        <dbReference type="Pfam" id="PF14681"/>
    </source>
</evidence>
<dbReference type="GO" id="GO:0008655">
    <property type="term" value="P:pyrimidine-containing compound salvage"/>
    <property type="evidence" value="ECO:0007669"/>
    <property type="project" value="UniProtKB-ARBA"/>
</dbReference>
<evidence type="ECO:0000256" key="6">
    <source>
        <dbReference type="ARBA" id="ARBA00022676"/>
    </source>
</evidence>
<dbReference type="FunFam" id="3.40.50.2020:FF:000023">
    <property type="entry name" value="Probable uracil phosphoribosyltransferase"/>
    <property type="match status" value="1"/>
</dbReference>
<evidence type="ECO:0000256" key="8">
    <source>
        <dbReference type="ARBA" id="ARBA00022741"/>
    </source>
</evidence>
<organism evidence="12 13">
    <name type="scientific">Acanthamoeba castellanii (strain ATCC 30010 / Neff)</name>
    <dbReference type="NCBI Taxonomy" id="1257118"/>
    <lineage>
        <taxon>Eukaryota</taxon>
        <taxon>Amoebozoa</taxon>
        <taxon>Discosea</taxon>
        <taxon>Longamoebia</taxon>
        <taxon>Centramoebida</taxon>
        <taxon>Acanthamoebidae</taxon>
        <taxon>Acanthamoeba</taxon>
    </lineage>
</organism>
<dbReference type="CDD" id="cd06223">
    <property type="entry name" value="PRTases_typeI"/>
    <property type="match status" value="1"/>
</dbReference>
<protein>
    <recommendedName>
        <fullName evidence="4">uracil phosphoribosyltransferase</fullName>
        <ecNumber evidence="4">2.4.2.9</ecNumber>
    </recommendedName>
</protein>
<dbReference type="OrthoDB" id="106623at2759"/>
<dbReference type="InterPro" id="IPR000836">
    <property type="entry name" value="PRTase_dom"/>
</dbReference>
<dbReference type="SUPFAM" id="SSF53271">
    <property type="entry name" value="PRTase-like"/>
    <property type="match status" value="1"/>
</dbReference>
<dbReference type="OMA" id="ACANKTQ"/>
<dbReference type="InterPro" id="IPR029057">
    <property type="entry name" value="PRTase-like"/>
</dbReference>
<dbReference type="GO" id="GO:0005525">
    <property type="term" value="F:GTP binding"/>
    <property type="evidence" value="ECO:0007669"/>
    <property type="project" value="UniProtKB-KW"/>
</dbReference>
<feature type="region of interest" description="Disordered" evidence="10">
    <location>
        <begin position="1"/>
        <end position="51"/>
    </location>
</feature>
<keyword evidence="8" id="KW-0547">Nucleotide-binding</keyword>
<evidence type="ECO:0000313" key="13">
    <source>
        <dbReference type="Proteomes" id="UP000011083"/>
    </source>
</evidence>
<evidence type="ECO:0000256" key="7">
    <source>
        <dbReference type="ARBA" id="ARBA00022679"/>
    </source>
</evidence>
<reference evidence="12 13" key="1">
    <citation type="journal article" date="2013" name="Genome Biol.">
        <title>Genome of Acanthamoeba castellanii highlights extensive lateral gene transfer and early evolution of tyrosine kinase signaling.</title>
        <authorList>
            <person name="Clarke M."/>
            <person name="Lohan A.J."/>
            <person name="Liu B."/>
            <person name="Lagkouvardos I."/>
            <person name="Roy S."/>
            <person name="Zafar N."/>
            <person name="Bertelli C."/>
            <person name="Schilde C."/>
            <person name="Kianianmomeni A."/>
            <person name="Burglin T.R."/>
            <person name="Frech C."/>
            <person name="Turcotte B."/>
            <person name="Kopec K.O."/>
            <person name="Synnott J.M."/>
            <person name="Choo C."/>
            <person name="Paponov I."/>
            <person name="Finkler A."/>
            <person name="Soon Heng Tan C."/>
            <person name="Hutchins A.P."/>
            <person name="Weinmeier T."/>
            <person name="Rattei T."/>
            <person name="Chu J.S."/>
            <person name="Gimenez G."/>
            <person name="Irimia M."/>
            <person name="Rigden D.J."/>
            <person name="Fitzpatrick D.A."/>
            <person name="Lorenzo-Morales J."/>
            <person name="Bateman A."/>
            <person name="Chiu C.H."/>
            <person name="Tang P."/>
            <person name="Hegemann P."/>
            <person name="Fromm H."/>
            <person name="Raoult D."/>
            <person name="Greub G."/>
            <person name="Miranda-Saavedra D."/>
            <person name="Chen N."/>
            <person name="Nash P."/>
            <person name="Ginger M.L."/>
            <person name="Horn M."/>
            <person name="Schaap P."/>
            <person name="Caler L."/>
            <person name="Loftus B."/>
        </authorList>
    </citation>
    <scope>NUCLEOTIDE SEQUENCE [LARGE SCALE GENOMIC DNA]</scope>
    <source>
        <strain evidence="12 13">Neff</strain>
    </source>
</reference>
<feature type="compositionally biased region" description="Low complexity" evidence="10">
    <location>
        <begin position="13"/>
        <end position="29"/>
    </location>
</feature>
<accession>L8GRI5</accession>
<proteinExistence type="inferred from homology"/>
<dbReference type="GO" id="GO:0004845">
    <property type="term" value="F:uracil phosphoribosyltransferase activity"/>
    <property type="evidence" value="ECO:0007669"/>
    <property type="project" value="UniProtKB-EC"/>
</dbReference>
<keyword evidence="7 12" id="KW-0808">Transferase</keyword>